<sequence>MLVSNPLLVTGTEYEAAMMQNCNAYHLQPDILPCGCILACNRKSTKHASFPQLFLLAHRSTPKKEVTGRSFFWVVRH</sequence>
<organism evidence="1">
    <name type="scientific">Arundo donax</name>
    <name type="common">Giant reed</name>
    <name type="synonym">Donax arundinaceus</name>
    <dbReference type="NCBI Taxonomy" id="35708"/>
    <lineage>
        <taxon>Eukaryota</taxon>
        <taxon>Viridiplantae</taxon>
        <taxon>Streptophyta</taxon>
        <taxon>Embryophyta</taxon>
        <taxon>Tracheophyta</taxon>
        <taxon>Spermatophyta</taxon>
        <taxon>Magnoliopsida</taxon>
        <taxon>Liliopsida</taxon>
        <taxon>Poales</taxon>
        <taxon>Poaceae</taxon>
        <taxon>PACMAD clade</taxon>
        <taxon>Arundinoideae</taxon>
        <taxon>Arundineae</taxon>
        <taxon>Arundo</taxon>
    </lineage>
</organism>
<dbReference type="AlphaFoldDB" id="A0A0A9QUL0"/>
<name>A0A0A9QUL0_ARUDO</name>
<dbReference type="EMBL" id="GBRH01235878">
    <property type="protein sequence ID" value="JAD62017.1"/>
    <property type="molecule type" value="Transcribed_RNA"/>
</dbReference>
<reference evidence="1" key="1">
    <citation type="submission" date="2014-09" db="EMBL/GenBank/DDBJ databases">
        <authorList>
            <person name="Magalhaes I.L.F."/>
            <person name="Oliveira U."/>
            <person name="Santos F.R."/>
            <person name="Vidigal T.H.D.A."/>
            <person name="Brescovit A.D."/>
            <person name="Santos A.J."/>
        </authorList>
    </citation>
    <scope>NUCLEOTIDE SEQUENCE</scope>
    <source>
        <tissue evidence="1">Shoot tissue taken approximately 20 cm above the soil surface</tissue>
    </source>
</reference>
<reference evidence="1" key="2">
    <citation type="journal article" date="2015" name="Data Brief">
        <title>Shoot transcriptome of the giant reed, Arundo donax.</title>
        <authorList>
            <person name="Barrero R.A."/>
            <person name="Guerrero F.D."/>
            <person name="Moolhuijzen P."/>
            <person name="Goolsby J.A."/>
            <person name="Tidwell J."/>
            <person name="Bellgard S.E."/>
            <person name="Bellgard M.I."/>
        </authorList>
    </citation>
    <scope>NUCLEOTIDE SEQUENCE</scope>
    <source>
        <tissue evidence="1">Shoot tissue taken approximately 20 cm above the soil surface</tissue>
    </source>
</reference>
<accession>A0A0A9QUL0</accession>
<proteinExistence type="predicted"/>
<protein>
    <submittedName>
        <fullName evidence="1">Uncharacterized protein</fullName>
    </submittedName>
</protein>
<evidence type="ECO:0000313" key="1">
    <source>
        <dbReference type="EMBL" id="JAD62017.1"/>
    </source>
</evidence>